<dbReference type="RefSeq" id="WP_048715094.1">
    <property type="nucleotide sequence ID" value="NZ_CAUPBE010000041.1"/>
</dbReference>
<feature type="domain" description="Ferritin-like diiron" evidence="10">
    <location>
        <begin position="1"/>
        <end position="145"/>
    </location>
</feature>
<dbReference type="AlphaFoldDB" id="A0A1C3H2F3"/>
<dbReference type="InterPro" id="IPR012347">
    <property type="entry name" value="Ferritin-like"/>
</dbReference>
<evidence type="ECO:0000256" key="4">
    <source>
        <dbReference type="ARBA" id="ARBA00022617"/>
    </source>
</evidence>
<dbReference type="Gene3D" id="1.20.1260.10">
    <property type="match status" value="1"/>
</dbReference>
<evidence type="ECO:0000259" key="10">
    <source>
        <dbReference type="PROSITE" id="PS50905"/>
    </source>
</evidence>
<sequence>MQIAPEVHACLNRLLRHELTVINQYFLHARMLNNWGYDALGHTIYKQSIRAMKNADKLIARIFLLEGLPNLQDLGKLLIGETVAEAIACDHRAASAQHADLRDAVRLLGEQRDYVSRRLVEELLDDVEEYIDWLETQQDLIASLGEPNYLQQAVGSGAH</sequence>
<dbReference type="GO" id="GO:0008199">
    <property type="term" value="F:ferric iron binding"/>
    <property type="evidence" value="ECO:0007669"/>
    <property type="project" value="InterPro"/>
</dbReference>
<evidence type="ECO:0000256" key="3">
    <source>
        <dbReference type="ARBA" id="ARBA00022434"/>
    </source>
</evidence>
<dbReference type="InterPro" id="IPR008331">
    <property type="entry name" value="Ferritin_DPS_dom"/>
</dbReference>
<comment type="catalytic activity">
    <reaction evidence="8">
        <text>4 Fe(2+) + O2 + 4 H(+) = 4 Fe(3+) + 2 H2O</text>
        <dbReference type="Rhea" id="RHEA:11148"/>
        <dbReference type="ChEBI" id="CHEBI:15377"/>
        <dbReference type="ChEBI" id="CHEBI:15378"/>
        <dbReference type="ChEBI" id="CHEBI:15379"/>
        <dbReference type="ChEBI" id="CHEBI:29033"/>
        <dbReference type="ChEBI" id="CHEBI:29034"/>
        <dbReference type="EC" id="1.16.3.1"/>
    </reaction>
</comment>
<evidence type="ECO:0000256" key="5">
    <source>
        <dbReference type="ARBA" id="ARBA00022723"/>
    </source>
</evidence>
<evidence type="ECO:0000313" key="12">
    <source>
        <dbReference type="Proteomes" id="UP000190837"/>
    </source>
</evidence>
<dbReference type="InterPro" id="IPR009078">
    <property type="entry name" value="Ferritin-like_SF"/>
</dbReference>
<dbReference type="GO" id="GO:0006826">
    <property type="term" value="P:iron ion transport"/>
    <property type="evidence" value="ECO:0007669"/>
    <property type="project" value="InterPro"/>
</dbReference>
<dbReference type="InterPro" id="IPR002024">
    <property type="entry name" value="Bacterioferritin"/>
</dbReference>
<feature type="binding site" description="axial binding residue" evidence="9">
    <location>
        <position position="52"/>
    </location>
    <ligand>
        <name>heme b</name>
        <dbReference type="ChEBI" id="CHEBI:60344"/>
        <note>ligand shared between dimeric partners</note>
    </ligand>
    <ligandPart>
        <name>Fe</name>
        <dbReference type="ChEBI" id="CHEBI:18248"/>
    </ligandPart>
</feature>
<dbReference type="PIRSF" id="PIRSF002560">
    <property type="entry name" value="Bacterioferritin"/>
    <property type="match status" value="1"/>
</dbReference>
<organism evidence="11 12">
    <name type="scientific">Cardiobacterium hominis</name>
    <dbReference type="NCBI Taxonomy" id="2718"/>
    <lineage>
        <taxon>Bacteria</taxon>
        <taxon>Pseudomonadati</taxon>
        <taxon>Pseudomonadota</taxon>
        <taxon>Gammaproteobacteria</taxon>
        <taxon>Cardiobacteriales</taxon>
        <taxon>Cardiobacteriaceae</taxon>
        <taxon>Cardiobacterium</taxon>
    </lineage>
</organism>
<comment type="cofactor">
    <cofactor evidence="1">
        <name>heme b</name>
        <dbReference type="ChEBI" id="CHEBI:60344"/>
    </cofactor>
</comment>
<reference evidence="12" key="1">
    <citation type="submission" date="2016-04" db="EMBL/GenBank/DDBJ databases">
        <authorList>
            <person name="Tagini F."/>
        </authorList>
    </citation>
    <scope>NUCLEOTIDE SEQUENCE [LARGE SCALE GENOMIC DNA]</scope>
    <source>
        <strain evidence="12">CHUV0807</strain>
    </source>
</reference>
<evidence type="ECO:0000256" key="1">
    <source>
        <dbReference type="ARBA" id="ARBA00001970"/>
    </source>
</evidence>
<comment type="catalytic activity">
    <reaction evidence="7">
        <text>Fe(2+)(in) = Fe(2+)(out)</text>
        <dbReference type="Rhea" id="RHEA:28486"/>
        <dbReference type="ChEBI" id="CHEBI:29033"/>
    </reaction>
</comment>
<dbReference type="EMBL" id="FKLO01000020">
    <property type="protein sequence ID" value="SAM58322.1"/>
    <property type="molecule type" value="Genomic_DNA"/>
</dbReference>
<dbReference type="EC" id="1.16.3.1" evidence="8"/>
<keyword evidence="3 8" id="KW-0409">Iron storage</keyword>
<dbReference type="SUPFAM" id="SSF47240">
    <property type="entry name" value="Ferritin-like"/>
    <property type="match status" value="1"/>
</dbReference>
<name>A0A1C3H2F3_9GAMM</name>
<dbReference type="GO" id="GO:0020037">
    <property type="term" value="F:heme binding"/>
    <property type="evidence" value="ECO:0007669"/>
    <property type="project" value="TreeGrafter"/>
</dbReference>
<dbReference type="PROSITE" id="PS50905">
    <property type="entry name" value="FERRITIN_LIKE"/>
    <property type="match status" value="1"/>
</dbReference>
<evidence type="ECO:0000313" key="11">
    <source>
        <dbReference type="EMBL" id="SAM58322.1"/>
    </source>
</evidence>
<evidence type="ECO:0000256" key="2">
    <source>
        <dbReference type="ARBA" id="ARBA00008093"/>
    </source>
</evidence>
<dbReference type="Proteomes" id="UP000190837">
    <property type="component" value="Unassembled WGS sequence"/>
</dbReference>
<evidence type="ECO:0000256" key="9">
    <source>
        <dbReference type="PIRSR" id="PIRSR002560-1"/>
    </source>
</evidence>
<dbReference type="PANTHER" id="PTHR30295">
    <property type="entry name" value="BACTERIOFERRITIN"/>
    <property type="match status" value="1"/>
</dbReference>
<keyword evidence="5 8" id="KW-0479">Metal-binding</keyword>
<evidence type="ECO:0000256" key="6">
    <source>
        <dbReference type="ARBA" id="ARBA00023004"/>
    </source>
</evidence>
<dbReference type="GO" id="GO:0004322">
    <property type="term" value="F:ferroxidase activity"/>
    <property type="evidence" value="ECO:0007669"/>
    <property type="project" value="UniProtKB-EC"/>
</dbReference>
<dbReference type="NCBIfam" id="TIGR00754">
    <property type="entry name" value="bfr"/>
    <property type="match status" value="1"/>
</dbReference>
<keyword evidence="4" id="KW-0349">Heme</keyword>
<evidence type="ECO:0000256" key="7">
    <source>
        <dbReference type="ARBA" id="ARBA00036243"/>
    </source>
</evidence>
<dbReference type="CDD" id="cd00907">
    <property type="entry name" value="Bacterioferritin"/>
    <property type="match status" value="1"/>
</dbReference>
<dbReference type="PANTHER" id="PTHR30295:SF0">
    <property type="entry name" value="BACTERIOFERRITIN"/>
    <property type="match status" value="1"/>
</dbReference>
<dbReference type="PRINTS" id="PR00601">
    <property type="entry name" value="BACFERRITIN"/>
</dbReference>
<feature type="binding site" evidence="9">
    <location>
        <position position="18"/>
    </location>
    <ligand>
        <name>Fe cation</name>
        <dbReference type="ChEBI" id="CHEBI:24875"/>
        <label>1</label>
    </ligand>
</feature>
<proteinExistence type="inferred from homology"/>
<comment type="similarity">
    <text evidence="2 8">Belongs to the bacterioferritin family.</text>
</comment>
<gene>
    <name evidence="11" type="ORF">CHUV0807_0435</name>
</gene>
<comment type="function">
    <text evidence="8">Iron-storage protein, whose ferroxidase center binds Fe(2+), oxidizes it using dioxygen to Fe(3+), and participates in the subsequent Fe(3+) oxide mineral core formation within the central cavity of the BFR protein shell.</text>
</comment>
<dbReference type="GO" id="GO:0006879">
    <property type="term" value="P:intracellular iron ion homeostasis"/>
    <property type="evidence" value="ECO:0007669"/>
    <property type="project" value="UniProtKB-KW"/>
</dbReference>
<dbReference type="Pfam" id="PF00210">
    <property type="entry name" value="Ferritin"/>
    <property type="match status" value="1"/>
</dbReference>
<dbReference type="GO" id="GO:0005829">
    <property type="term" value="C:cytosol"/>
    <property type="evidence" value="ECO:0007669"/>
    <property type="project" value="TreeGrafter"/>
</dbReference>
<accession>A0A1C3H2F3</accession>
<protein>
    <recommendedName>
        <fullName evidence="8">Bacterioferritin</fullName>
        <ecNumber evidence="8">1.16.3.1</ecNumber>
    </recommendedName>
</protein>
<dbReference type="InterPro" id="IPR009040">
    <property type="entry name" value="Ferritin-like_diiron"/>
</dbReference>
<evidence type="ECO:0000256" key="8">
    <source>
        <dbReference type="PIRNR" id="PIRNR002560"/>
    </source>
</evidence>
<keyword evidence="6 8" id="KW-0408">Iron</keyword>